<dbReference type="InterPro" id="IPR001173">
    <property type="entry name" value="Glyco_trans_2-like"/>
</dbReference>
<organism evidence="2 3">
    <name type="scientific">Pontivivens nitratireducens</name>
    <dbReference type="NCBI Taxonomy" id="2758038"/>
    <lineage>
        <taxon>Bacteria</taxon>
        <taxon>Pseudomonadati</taxon>
        <taxon>Pseudomonadota</taxon>
        <taxon>Alphaproteobacteria</taxon>
        <taxon>Rhodobacterales</taxon>
        <taxon>Paracoccaceae</taxon>
        <taxon>Pontivivens</taxon>
    </lineage>
</organism>
<dbReference type="AlphaFoldDB" id="A0A6G7VQH9"/>
<dbReference type="PANTHER" id="PTHR43179">
    <property type="entry name" value="RHAMNOSYLTRANSFERASE WBBL"/>
    <property type="match status" value="1"/>
</dbReference>
<proteinExistence type="predicted"/>
<feature type="domain" description="Glycosyltransferase 2-like" evidence="1">
    <location>
        <begin position="5"/>
        <end position="124"/>
    </location>
</feature>
<name>A0A6G7VQH9_9RHOB</name>
<gene>
    <name evidence="2" type="ORF">G8E03_15925</name>
</gene>
<reference evidence="2 3" key="1">
    <citation type="submission" date="2020-03" db="EMBL/GenBank/DDBJ databases">
        <title>Complete genome sequence of Monaibacterium sp. ALG8 with diverse plasmids.</title>
        <authorList>
            <person name="Sun C."/>
        </authorList>
    </citation>
    <scope>NUCLEOTIDE SEQUENCE [LARGE SCALE GENOMIC DNA]</scope>
    <source>
        <strain evidence="2 3">ALG8</strain>
        <plasmid evidence="2 3">unnamed3</plasmid>
    </source>
</reference>
<dbReference type="Gene3D" id="3.90.550.10">
    <property type="entry name" value="Spore Coat Polysaccharide Biosynthesis Protein SpsA, Chain A"/>
    <property type="match status" value="1"/>
</dbReference>
<dbReference type="Pfam" id="PF00535">
    <property type="entry name" value="Glycos_transf_2"/>
    <property type="match status" value="1"/>
</dbReference>
<dbReference type="KEGG" id="mon:G8E03_15925"/>
<keyword evidence="2" id="KW-0808">Transferase</keyword>
<dbReference type="GO" id="GO:0016740">
    <property type="term" value="F:transferase activity"/>
    <property type="evidence" value="ECO:0007669"/>
    <property type="project" value="UniProtKB-KW"/>
</dbReference>
<dbReference type="Proteomes" id="UP000500791">
    <property type="component" value="Plasmid unnamed3"/>
</dbReference>
<dbReference type="InterPro" id="IPR029044">
    <property type="entry name" value="Nucleotide-diphossugar_trans"/>
</dbReference>
<sequence length="300" mass="33335">MTDLSIIIVTYNSARFIAKCLDSLLAHPVTRYEARIVVVDNASSDDTVSIVRESYPQVTLIESGGNLGFGRGNNLGMQRAPARYYYLHNADAYLQENVLDAALDHMEAKPRTGIAGLPLVYPDLSPQTAAYGRSAPLKWTLQELGVGKLAGAIASHPRLGPLRAVLRRVPVARSYLASHAPEQSSKIVENPDWVCGAALLLREEVRVALKGGFDPDIFLYGEDEDMCLMARSKGWQIEQLDVTPVIHELGWGTNSKPSPVVARFKADSLRVFIDKHFTRPGPRWMVMRAILWIRCKRWGL</sequence>
<dbReference type="SUPFAM" id="SSF53448">
    <property type="entry name" value="Nucleotide-diphospho-sugar transferases"/>
    <property type="match status" value="1"/>
</dbReference>
<geneLocation type="plasmid" evidence="2 3">
    <name>unnamed3</name>
</geneLocation>
<dbReference type="RefSeq" id="WP_166194891.1">
    <property type="nucleotide sequence ID" value="NZ_CP049814.1"/>
</dbReference>
<evidence type="ECO:0000313" key="3">
    <source>
        <dbReference type="Proteomes" id="UP000500791"/>
    </source>
</evidence>
<dbReference type="EMBL" id="CP049814">
    <property type="protein sequence ID" value="QIK42333.1"/>
    <property type="molecule type" value="Genomic_DNA"/>
</dbReference>
<dbReference type="PANTHER" id="PTHR43179:SF7">
    <property type="entry name" value="RHAMNOSYLTRANSFERASE WBBL"/>
    <property type="match status" value="1"/>
</dbReference>
<keyword evidence="2" id="KW-0614">Plasmid</keyword>
<evidence type="ECO:0000259" key="1">
    <source>
        <dbReference type="Pfam" id="PF00535"/>
    </source>
</evidence>
<accession>A0A6G7VQH9</accession>
<evidence type="ECO:0000313" key="2">
    <source>
        <dbReference type="EMBL" id="QIK42333.1"/>
    </source>
</evidence>
<protein>
    <submittedName>
        <fullName evidence="2">Glycosyltransferase family 2 protein</fullName>
    </submittedName>
</protein>
<dbReference type="CDD" id="cd04186">
    <property type="entry name" value="GT_2_like_c"/>
    <property type="match status" value="1"/>
</dbReference>
<keyword evidence="3" id="KW-1185">Reference proteome</keyword>